<accession>A0AAN8IPW8</accession>
<organism evidence="2 3">
    <name type="scientific">Trichostrongylus colubriformis</name>
    <name type="common">Black scour worm</name>
    <dbReference type="NCBI Taxonomy" id="6319"/>
    <lineage>
        <taxon>Eukaryota</taxon>
        <taxon>Metazoa</taxon>
        <taxon>Ecdysozoa</taxon>
        <taxon>Nematoda</taxon>
        <taxon>Chromadorea</taxon>
        <taxon>Rhabditida</taxon>
        <taxon>Rhabditina</taxon>
        <taxon>Rhabditomorpha</taxon>
        <taxon>Strongyloidea</taxon>
        <taxon>Trichostrongylidae</taxon>
        <taxon>Trichostrongylus</taxon>
    </lineage>
</organism>
<name>A0AAN8IPW8_TRICO</name>
<keyword evidence="3" id="KW-1185">Reference proteome</keyword>
<gene>
    <name evidence="2" type="ORF">GCK32_007519</name>
</gene>
<evidence type="ECO:0000313" key="3">
    <source>
        <dbReference type="Proteomes" id="UP001331761"/>
    </source>
</evidence>
<keyword evidence="1" id="KW-1133">Transmembrane helix</keyword>
<dbReference type="Proteomes" id="UP001331761">
    <property type="component" value="Unassembled WGS sequence"/>
</dbReference>
<feature type="transmembrane region" description="Helical" evidence="1">
    <location>
        <begin position="53"/>
        <end position="76"/>
    </location>
</feature>
<keyword evidence="1" id="KW-0472">Membrane</keyword>
<comment type="caution">
    <text evidence="2">The sequence shown here is derived from an EMBL/GenBank/DDBJ whole genome shotgun (WGS) entry which is preliminary data.</text>
</comment>
<evidence type="ECO:0008006" key="4">
    <source>
        <dbReference type="Google" id="ProtNLM"/>
    </source>
</evidence>
<proteinExistence type="predicted"/>
<reference evidence="2 3" key="1">
    <citation type="submission" date="2019-10" db="EMBL/GenBank/DDBJ databases">
        <title>Assembly and Annotation for the nematode Trichostrongylus colubriformis.</title>
        <authorList>
            <person name="Martin J."/>
        </authorList>
    </citation>
    <scope>NUCLEOTIDE SEQUENCE [LARGE SCALE GENOMIC DNA]</scope>
    <source>
        <strain evidence="2">G859</strain>
        <tissue evidence="2">Whole worm</tissue>
    </source>
</reference>
<evidence type="ECO:0000313" key="2">
    <source>
        <dbReference type="EMBL" id="KAK5981481.1"/>
    </source>
</evidence>
<feature type="transmembrane region" description="Helical" evidence="1">
    <location>
        <begin position="21"/>
        <end position="41"/>
    </location>
</feature>
<sequence length="90" mass="10416">MYRISSMSSEFPTKQIEKDCFPCRVTGTLSCAAIGAFIFYTTATSKYYVKRPYVQMAVQSVGVVFLYGSLARWFYFPPFRSLRPRRKEAN</sequence>
<keyword evidence="1" id="KW-0812">Transmembrane</keyword>
<dbReference type="AlphaFoldDB" id="A0AAN8IPW8"/>
<dbReference type="EMBL" id="WIXE01006230">
    <property type="protein sequence ID" value="KAK5981481.1"/>
    <property type="molecule type" value="Genomic_DNA"/>
</dbReference>
<protein>
    <recommendedName>
        <fullName evidence="4">DUF4536 domain-containing protein</fullName>
    </recommendedName>
</protein>
<evidence type="ECO:0000256" key="1">
    <source>
        <dbReference type="SAM" id="Phobius"/>
    </source>
</evidence>